<comment type="caution">
    <text evidence="2">The sequence shown here is derived from an EMBL/GenBank/DDBJ whole genome shotgun (WGS) entry which is preliminary data.</text>
</comment>
<proteinExistence type="predicted"/>
<protein>
    <submittedName>
        <fullName evidence="2">Uncharacterized protein</fullName>
    </submittedName>
</protein>
<reference evidence="2 3" key="1">
    <citation type="submission" date="2021-11" db="EMBL/GenBank/DDBJ databases">
        <title>Draft genome sequence of Actinomycetospora sp. SF1 isolated from the rhizosphere soil.</title>
        <authorList>
            <person name="Duangmal K."/>
            <person name="Chantavorakit T."/>
        </authorList>
    </citation>
    <scope>NUCLEOTIDE SEQUENCE [LARGE SCALE GENOMIC DNA]</scope>
    <source>
        <strain evidence="2 3">TBRC 5722</strain>
    </source>
</reference>
<gene>
    <name evidence="2" type="ORF">LQ327_29105</name>
</gene>
<evidence type="ECO:0000256" key="1">
    <source>
        <dbReference type="SAM" id="MobiDB-lite"/>
    </source>
</evidence>
<keyword evidence="3" id="KW-1185">Reference proteome</keyword>
<sequence>MAMETVLLALLGVVAVWLVIDAGRERHRLRARMDRAARRAVGDDSPMGVSASHRRSVRTPAPAARPAELNTGGVGPDSWRYWPLALPATDEFHR</sequence>
<evidence type="ECO:0000313" key="3">
    <source>
        <dbReference type="Proteomes" id="UP001199469"/>
    </source>
</evidence>
<accession>A0ABS8PHM4</accession>
<dbReference type="Proteomes" id="UP001199469">
    <property type="component" value="Unassembled WGS sequence"/>
</dbReference>
<feature type="region of interest" description="Disordered" evidence="1">
    <location>
        <begin position="40"/>
        <end position="71"/>
    </location>
</feature>
<dbReference type="EMBL" id="JAJNDB010000008">
    <property type="protein sequence ID" value="MCD2197437.1"/>
    <property type="molecule type" value="Genomic_DNA"/>
</dbReference>
<evidence type="ECO:0000313" key="2">
    <source>
        <dbReference type="EMBL" id="MCD2197437.1"/>
    </source>
</evidence>
<organism evidence="2 3">
    <name type="scientific">Actinomycetospora endophytica</name>
    <dbReference type="NCBI Taxonomy" id="2291215"/>
    <lineage>
        <taxon>Bacteria</taxon>
        <taxon>Bacillati</taxon>
        <taxon>Actinomycetota</taxon>
        <taxon>Actinomycetes</taxon>
        <taxon>Pseudonocardiales</taxon>
        <taxon>Pseudonocardiaceae</taxon>
        <taxon>Actinomycetospora</taxon>
    </lineage>
</organism>
<name>A0ABS8PHM4_9PSEU</name>
<dbReference type="RefSeq" id="WP_230739489.1">
    <property type="nucleotide sequence ID" value="NZ_JAJNDB010000008.1"/>
</dbReference>